<dbReference type="Gene3D" id="3.40.50.1820">
    <property type="entry name" value="alpha/beta hydrolase"/>
    <property type="match status" value="1"/>
</dbReference>
<dbReference type="EMBL" id="ACLL01000007">
    <property type="protein sequence ID" value="EEW54604.1"/>
    <property type="molecule type" value="Genomic_DNA"/>
</dbReference>
<dbReference type="NCBIfam" id="TIGR01250">
    <property type="entry name" value="pro_imino_pep_2"/>
    <property type="match status" value="1"/>
</dbReference>
<dbReference type="GO" id="GO:0016020">
    <property type="term" value="C:membrane"/>
    <property type="evidence" value="ECO:0007669"/>
    <property type="project" value="TreeGrafter"/>
</dbReference>
<evidence type="ECO:0000259" key="12">
    <source>
        <dbReference type="Pfam" id="PF00561"/>
    </source>
</evidence>
<dbReference type="InterPro" id="IPR050266">
    <property type="entry name" value="AB_hydrolase_sf"/>
</dbReference>
<dbReference type="PRINTS" id="PR00793">
    <property type="entry name" value="PROAMNOPTASE"/>
</dbReference>
<dbReference type="SUPFAM" id="SSF53474">
    <property type="entry name" value="alpha/beta-Hydrolases"/>
    <property type="match status" value="1"/>
</dbReference>
<protein>
    <recommendedName>
        <fullName evidence="5 10">Proline iminopeptidase</fullName>
        <shortName evidence="10">PIP</shortName>
        <ecNumber evidence="4 10">3.4.11.5</ecNumber>
    </recommendedName>
    <alternativeName>
        <fullName evidence="9 10">Prolyl aminopeptidase</fullName>
    </alternativeName>
</protein>
<dbReference type="PANTHER" id="PTHR43798:SF5">
    <property type="entry name" value="MONOACYLGLYCEROL LIPASE ABHD6"/>
    <property type="match status" value="1"/>
</dbReference>
<dbReference type="GO" id="GO:0046464">
    <property type="term" value="P:acylglycerol catabolic process"/>
    <property type="evidence" value="ECO:0007669"/>
    <property type="project" value="TreeGrafter"/>
</dbReference>
<dbReference type="ESTHER" id="9laco-c8p4i4">
    <property type="family name" value="Proline_iminopeptidase"/>
</dbReference>
<feature type="domain" description="AB hydrolase-1" evidence="12">
    <location>
        <begin position="55"/>
        <end position="306"/>
    </location>
</feature>
<keyword evidence="6 10" id="KW-0031">Aminopeptidase</keyword>
<evidence type="ECO:0000256" key="3">
    <source>
        <dbReference type="ARBA" id="ARBA00010088"/>
    </source>
</evidence>
<dbReference type="InterPro" id="IPR000073">
    <property type="entry name" value="AB_hydrolase_1"/>
</dbReference>
<gene>
    <name evidence="13" type="primary">pepI</name>
    <name evidence="13" type="ORF">HMPREF0494_0228</name>
</gene>
<comment type="caution">
    <text evidence="13">The sequence shown here is derived from an EMBL/GenBank/DDBJ whole genome shotgun (WGS) entry which is preliminary data.</text>
</comment>
<organism evidence="13 14">
    <name type="scientific">Limosilactobacillus antri DSM 16041</name>
    <dbReference type="NCBI Taxonomy" id="525309"/>
    <lineage>
        <taxon>Bacteria</taxon>
        <taxon>Bacillati</taxon>
        <taxon>Bacillota</taxon>
        <taxon>Bacilli</taxon>
        <taxon>Lactobacillales</taxon>
        <taxon>Lactobacillaceae</taxon>
        <taxon>Limosilactobacillus</taxon>
    </lineage>
</organism>
<evidence type="ECO:0000313" key="13">
    <source>
        <dbReference type="EMBL" id="EEW54604.1"/>
    </source>
</evidence>
<dbReference type="PANTHER" id="PTHR43798">
    <property type="entry name" value="MONOACYLGLYCEROL LIPASE"/>
    <property type="match status" value="1"/>
</dbReference>
<dbReference type="GO" id="GO:0047372">
    <property type="term" value="F:monoacylglycerol lipase activity"/>
    <property type="evidence" value="ECO:0007669"/>
    <property type="project" value="TreeGrafter"/>
</dbReference>
<evidence type="ECO:0000313" key="14">
    <source>
        <dbReference type="Proteomes" id="UP000003675"/>
    </source>
</evidence>
<name>C8P4I4_9LACO</name>
<keyword evidence="7 10" id="KW-0645">Protease</keyword>
<evidence type="ECO:0000256" key="4">
    <source>
        <dbReference type="ARBA" id="ARBA00012568"/>
    </source>
</evidence>
<dbReference type="GO" id="GO:0006508">
    <property type="term" value="P:proteolysis"/>
    <property type="evidence" value="ECO:0007669"/>
    <property type="project" value="UniProtKB-KW"/>
</dbReference>
<evidence type="ECO:0000256" key="8">
    <source>
        <dbReference type="ARBA" id="ARBA00022801"/>
    </source>
</evidence>
<dbReference type="PIRSF" id="PIRSF005539">
    <property type="entry name" value="Pept_S33_TRI_F1"/>
    <property type="match status" value="1"/>
</dbReference>
<evidence type="ECO:0000256" key="1">
    <source>
        <dbReference type="ARBA" id="ARBA00001585"/>
    </source>
</evidence>
<dbReference type="AlphaFoldDB" id="C8P4I4"/>
<dbReference type="Proteomes" id="UP000003675">
    <property type="component" value="Unassembled WGS sequence"/>
</dbReference>
<evidence type="ECO:0000256" key="11">
    <source>
        <dbReference type="PIRSR" id="PIRSR005539-1"/>
    </source>
</evidence>
<dbReference type="InterPro" id="IPR005945">
    <property type="entry name" value="Pro_imino_pep"/>
</dbReference>
<evidence type="ECO:0000256" key="9">
    <source>
        <dbReference type="ARBA" id="ARBA00029605"/>
    </source>
</evidence>
<comment type="similarity">
    <text evidence="3 10">Belongs to the peptidase S33 family.</text>
</comment>
<dbReference type="InterPro" id="IPR029058">
    <property type="entry name" value="AB_hydrolase_fold"/>
</dbReference>
<dbReference type="InterPro" id="IPR002410">
    <property type="entry name" value="Peptidase_S33"/>
</dbReference>
<feature type="active site" description="Nucleophile" evidence="11">
    <location>
        <position position="133"/>
    </location>
</feature>
<comment type="catalytic activity">
    <reaction evidence="1 10">
        <text>Release of N-terminal proline from a peptide.</text>
        <dbReference type="EC" id="3.4.11.5"/>
    </reaction>
</comment>
<dbReference type="NCBIfam" id="NF045945">
    <property type="entry name" value="ProImpepLactob"/>
    <property type="match status" value="1"/>
</dbReference>
<dbReference type="STRING" id="525309.HMPREF0494_0228"/>
<accession>C8P4I4</accession>
<feature type="active site" description="Proton donor" evidence="11">
    <location>
        <position position="300"/>
    </location>
</feature>
<dbReference type="HOGENOM" id="CLU_020336_15_1_9"/>
<comment type="subcellular location">
    <subcellularLocation>
        <location evidence="2">Cell envelope</location>
    </subcellularLocation>
</comment>
<evidence type="ECO:0000256" key="6">
    <source>
        <dbReference type="ARBA" id="ARBA00022438"/>
    </source>
</evidence>
<dbReference type="Pfam" id="PF00561">
    <property type="entry name" value="Abhydrolase_1"/>
    <property type="match status" value="1"/>
</dbReference>
<evidence type="ECO:0000256" key="10">
    <source>
        <dbReference type="PIRNR" id="PIRNR005539"/>
    </source>
</evidence>
<proteinExistence type="inferred from homology"/>
<reference evidence="13 14" key="1">
    <citation type="submission" date="2009-09" db="EMBL/GenBank/DDBJ databases">
        <authorList>
            <person name="Qin X."/>
            <person name="Bachman B."/>
            <person name="Battles P."/>
            <person name="Bell A."/>
            <person name="Bess C."/>
            <person name="Bickham C."/>
            <person name="Chaboub L."/>
            <person name="Chen D."/>
            <person name="Coyle M."/>
            <person name="Deiros D.R."/>
            <person name="Dinh H."/>
            <person name="Forbes L."/>
            <person name="Fowler G."/>
            <person name="Francisco L."/>
            <person name="Fu Q."/>
            <person name="Gubbala S."/>
            <person name="Hale W."/>
            <person name="Han Y."/>
            <person name="Hemphill L."/>
            <person name="Highlander S.K."/>
            <person name="Hirani K."/>
            <person name="Hogues M."/>
            <person name="Jackson L."/>
            <person name="Jakkamsetti A."/>
            <person name="Javaid M."/>
            <person name="Jiang H."/>
            <person name="Korchina V."/>
            <person name="Kovar C."/>
            <person name="Lara F."/>
            <person name="Lee S."/>
            <person name="Mata R."/>
            <person name="Mathew T."/>
            <person name="Moen C."/>
            <person name="Morales K."/>
            <person name="Munidasa M."/>
            <person name="Nazareth L."/>
            <person name="Ngo R."/>
            <person name="Nguyen L."/>
            <person name="Okwuonu G."/>
            <person name="Ongeri F."/>
            <person name="Patil S."/>
            <person name="Petrosino J."/>
            <person name="Pham C."/>
            <person name="Pham P."/>
            <person name="Pu L.-L."/>
            <person name="Puazo M."/>
            <person name="Raj R."/>
            <person name="Reid J."/>
            <person name="Rouhana J."/>
            <person name="Saada N."/>
            <person name="Shang Y."/>
            <person name="Simmons D."/>
            <person name="Thornton R."/>
            <person name="Warren J."/>
            <person name="Weissenberger G."/>
            <person name="Zhang J."/>
            <person name="Zhang L."/>
            <person name="Zhou C."/>
            <person name="Zhu D."/>
            <person name="Muzny D."/>
            <person name="Worley K."/>
            <person name="Gibbs R."/>
        </authorList>
    </citation>
    <scope>NUCLEOTIDE SEQUENCE [LARGE SCALE GENOMIC DNA]</scope>
    <source>
        <strain evidence="13 14">DSM 16041</strain>
    </source>
</reference>
<dbReference type="GO" id="GO:0030313">
    <property type="term" value="C:cell envelope"/>
    <property type="evidence" value="ECO:0007669"/>
    <property type="project" value="UniProtKB-SubCell"/>
</dbReference>
<sequence length="322" mass="37244">MNIKLLKVMRVDHYRLSFLFDLGVNKMTEIQEGYMPFGEYKTYYRIVGKKSNKAPLLLLHGGPGSTHNYFELLDDLAEKDQRQLVMYDQIGCGKSSMPDDKADEVYNAKTWVAELKALREYLELEQIHVLGQSWGGMLEIIYLCDEQPKGIKSGILASTLPASWMWDKELHRMIKFMDPSDQKAIADAETKGDFTSPEYQRANAKFMEMHCNSAPTSTDPEPLRRKKNAGTVAYITGWGPNEYNPEGNLKDYDYMDKLQDIHVPVLVTSGTDDLCTPYTAKSMYDRIPNAKWHLFEYCRHMAFVERKDDYEKALMEWLDEHD</sequence>
<keyword evidence="8 10" id="KW-0378">Hydrolase</keyword>
<feature type="active site" evidence="11">
    <location>
        <position position="273"/>
    </location>
</feature>
<dbReference type="EC" id="3.4.11.5" evidence="4 10"/>
<comment type="function">
    <text evidence="10">Releases the N-terminal proline from various substrates.</text>
</comment>
<evidence type="ECO:0000256" key="2">
    <source>
        <dbReference type="ARBA" id="ARBA00004196"/>
    </source>
</evidence>
<dbReference type="eggNOG" id="COG2267">
    <property type="taxonomic scope" value="Bacteria"/>
</dbReference>
<dbReference type="GO" id="GO:0004177">
    <property type="term" value="F:aminopeptidase activity"/>
    <property type="evidence" value="ECO:0007669"/>
    <property type="project" value="UniProtKB-KW"/>
</dbReference>
<evidence type="ECO:0000256" key="7">
    <source>
        <dbReference type="ARBA" id="ARBA00022670"/>
    </source>
</evidence>
<evidence type="ECO:0000256" key="5">
    <source>
        <dbReference type="ARBA" id="ARBA00021843"/>
    </source>
</evidence>